<evidence type="ECO:0000313" key="2">
    <source>
        <dbReference type="Proteomes" id="UP000252792"/>
    </source>
</evidence>
<protein>
    <submittedName>
        <fullName evidence="1">Uncharacterized protein</fullName>
    </submittedName>
</protein>
<name>A0A366IVM6_9GAMM</name>
<proteinExistence type="predicted"/>
<comment type="caution">
    <text evidence="1">The sequence shown here is derived from an EMBL/GenBank/DDBJ whole genome shotgun (WGS) entry which is preliminary data.</text>
</comment>
<reference evidence="1 2" key="1">
    <citation type="submission" date="2018-06" db="EMBL/GenBank/DDBJ databases">
        <title>Genomic Encyclopedia of Type Strains, Phase III (KMG-III): the genomes of soil and plant-associated and newly described type strains.</title>
        <authorList>
            <person name="Whitman W."/>
        </authorList>
    </citation>
    <scope>NUCLEOTIDE SEQUENCE [LARGE SCALE GENOMIC DNA]</scope>
    <source>
        <strain evidence="1 2">CECT 7377</strain>
    </source>
</reference>
<dbReference type="EMBL" id="QNSE01000025">
    <property type="protein sequence ID" value="RBP77758.1"/>
    <property type="molecule type" value="Genomic_DNA"/>
</dbReference>
<dbReference type="AlphaFoldDB" id="A0A366IVM6"/>
<organism evidence="1 2">
    <name type="scientific">Marinomonas rhizomae</name>
    <dbReference type="NCBI Taxonomy" id="491948"/>
    <lineage>
        <taxon>Bacteria</taxon>
        <taxon>Pseudomonadati</taxon>
        <taxon>Pseudomonadota</taxon>
        <taxon>Gammaproteobacteria</taxon>
        <taxon>Oceanospirillales</taxon>
        <taxon>Oceanospirillaceae</taxon>
        <taxon>Marinomonas</taxon>
    </lineage>
</organism>
<keyword evidence="2" id="KW-1185">Reference proteome</keyword>
<gene>
    <name evidence="1" type="ORF">DFP80_1257</name>
</gene>
<sequence length="172" mass="19095">MRFSMRKLKASNDGLSELPRLIFVSCFLKIGFPMSDLAAQYDDGVFEPDEETLISALRNQDDIPILMDIVAERDSLSSSQEVHLEQSFSEYKEPVEECQNVIDSSDSHEASLNASKDPSLDDVVTLDNVVAESALSQELIAKTIADVLEKRLPELVSEVMQALQATETAQKE</sequence>
<evidence type="ECO:0000313" key="1">
    <source>
        <dbReference type="EMBL" id="RBP77758.1"/>
    </source>
</evidence>
<accession>A0A366IVM6</accession>
<dbReference type="Proteomes" id="UP000252792">
    <property type="component" value="Unassembled WGS sequence"/>
</dbReference>